<feature type="non-terminal residue" evidence="1">
    <location>
        <position position="1"/>
    </location>
</feature>
<sequence length="132" mass="15046">TKCFKITSKNCFILLDGHSKSLDIITKSTADIRKSIMLRTFIKQIDKEGGVWKAKEKFVEGYVGEERNKELKKFSDLLNKVRGKGVNPVSLQDEYGLVKLKNLKPQINDRISDLEMQLGQLDISINSVCEVR</sequence>
<reference evidence="2" key="1">
    <citation type="submission" date="2023-07" db="EMBL/GenBank/DDBJ databases">
        <title>Draft genomic sequences of Priestia flexa CCM isolated from the soil of an abandoned mine contaminated by free cyanide in the high Andean zone of Tacna, Peru.</title>
        <authorList>
            <person name="Caceda Quiroz C.J."/>
            <person name="Maraza Chooque G.J."/>
            <person name="Fora Quispe G.L."/>
            <person name="Carpio Mamani M."/>
        </authorList>
    </citation>
    <scope>NUCLEOTIDE SEQUENCE [LARGE SCALE GENOMIC DNA]</scope>
    <source>
        <strain evidence="2">CCM</strain>
    </source>
</reference>
<dbReference type="RefSeq" id="WP_318757899.1">
    <property type="nucleotide sequence ID" value="NZ_JAWUZT010000138.1"/>
</dbReference>
<dbReference type="EMBL" id="JAWUZT010000138">
    <property type="protein sequence ID" value="MDW8518576.1"/>
    <property type="molecule type" value="Genomic_DNA"/>
</dbReference>
<evidence type="ECO:0000313" key="1">
    <source>
        <dbReference type="EMBL" id="MDW8518576.1"/>
    </source>
</evidence>
<keyword evidence="2" id="KW-1185">Reference proteome</keyword>
<comment type="caution">
    <text evidence="1">The sequence shown here is derived from an EMBL/GenBank/DDBJ whole genome shotgun (WGS) entry which is preliminary data.</text>
</comment>
<evidence type="ECO:0000313" key="2">
    <source>
        <dbReference type="Proteomes" id="UP001284771"/>
    </source>
</evidence>
<dbReference type="Proteomes" id="UP001284771">
    <property type="component" value="Unassembled WGS sequence"/>
</dbReference>
<proteinExistence type="predicted"/>
<gene>
    <name evidence="1" type="ORF">RIB56_20960</name>
</gene>
<name>A0ABU4JC31_9BACI</name>
<organism evidence="1 2">
    <name type="scientific">Priestia flexa</name>
    <dbReference type="NCBI Taxonomy" id="86664"/>
    <lineage>
        <taxon>Bacteria</taxon>
        <taxon>Bacillati</taxon>
        <taxon>Bacillota</taxon>
        <taxon>Bacilli</taxon>
        <taxon>Bacillales</taxon>
        <taxon>Bacillaceae</taxon>
        <taxon>Priestia</taxon>
    </lineage>
</organism>
<accession>A0ABU4JC31</accession>
<protein>
    <submittedName>
        <fullName evidence="1">Uncharacterized protein</fullName>
    </submittedName>
</protein>